<organism evidence="1 2">
    <name type="scientific">Vreelandella sulfidaeris</name>
    <dbReference type="NCBI Taxonomy" id="115553"/>
    <lineage>
        <taxon>Bacteria</taxon>
        <taxon>Pseudomonadati</taxon>
        <taxon>Pseudomonadota</taxon>
        <taxon>Gammaproteobacteria</taxon>
        <taxon>Oceanospirillales</taxon>
        <taxon>Halomonadaceae</taxon>
        <taxon>Vreelandella</taxon>
    </lineage>
</organism>
<evidence type="ECO:0000313" key="1">
    <source>
        <dbReference type="EMBL" id="BBI65071.1"/>
    </source>
</evidence>
<dbReference type="Proteomes" id="UP000320231">
    <property type="component" value="Chromosome"/>
</dbReference>
<sequence>MLTEYDLLIRPEPLSIGDLSSEKPKEKFEILKRYGEFNSGVMLFKNRIGERFFQGGIQ</sequence>
<evidence type="ECO:0000313" key="2">
    <source>
        <dbReference type="Proteomes" id="UP000320231"/>
    </source>
</evidence>
<protein>
    <submittedName>
        <fullName evidence="1">Uncharacterized protein</fullName>
    </submittedName>
</protein>
<proteinExistence type="predicted"/>
<gene>
    <name evidence="1" type="ORF">HSBAA_63770</name>
</gene>
<dbReference type="AlphaFoldDB" id="A0A455UK59"/>
<dbReference type="EMBL" id="AP019514">
    <property type="protein sequence ID" value="BBI65071.1"/>
    <property type="molecule type" value="Genomic_DNA"/>
</dbReference>
<name>A0A455UK59_9GAMM</name>
<reference evidence="1 2" key="1">
    <citation type="journal article" date="2019" name="Microbiol. Resour. Announc.">
        <title>Complete Genome Sequence of Halomonas sulfidaeris Strain Esulfide1 Isolated from a Metal Sulfide Rock at a Depth of 2,200 Meters, Obtained Using Nanopore Sequencing.</title>
        <authorList>
            <person name="Saito M."/>
            <person name="Nishigata A."/>
            <person name="Galipon J."/>
            <person name="Arakawa K."/>
        </authorList>
    </citation>
    <scope>NUCLEOTIDE SEQUENCE [LARGE SCALE GENOMIC DNA]</scope>
    <source>
        <strain evidence="1 2">ATCC BAA-803</strain>
    </source>
</reference>
<dbReference type="KEGG" id="hsr:HSBAA_63770"/>
<accession>A0A455UK59</accession>